<accession>A0A8S1LNN7</accession>
<gene>
    <name evidence="1" type="ORF">PPRIM_AZ9-3.1.T0380297</name>
</gene>
<protein>
    <submittedName>
        <fullName evidence="1">Uncharacterized protein</fullName>
    </submittedName>
</protein>
<organism evidence="1 2">
    <name type="scientific">Paramecium primaurelia</name>
    <dbReference type="NCBI Taxonomy" id="5886"/>
    <lineage>
        <taxon>Eukaryota</taxon>
        <taxon>Sar</taxon>
        <taxon>Alveolata</taxon>
        <taxon>Ciliophora</taxon>
        <taxon>Intramacronucleata</taxon>
        <taxon>Oligohymenophorea</taxon>
        <taxon>Peniculida</taxon>
        <taxon>Parameciidae</taxon>
        <taxon>Paramecium</taxon>
    </lineage>
</organism>
<name>A0A8S1LNN7_PARPR</name>
<dbReference type="Proteomes" id="UP000688137">
    <property type="component" value="Unassembled WGS sequence"/>
</dbReference>
<comment type="caution">
    <text evidence="1">The sequence shown here is derived from an EMBL/GenBank/DDBJ whole genome shotgun (WGS) entry which is preliminary data.</text>
</comment>
<dbReference type="OMA" id="LECFKYQ"/>
<keyword evidence="2" id="KW-1185">Reference proteome</keyword>
<dbReference type="EMBL" id="CAJJDM010000037">
    <property type="protein sequence ID" value="CAD8066156.1"/>
    <property type="molecule type" value="Genomic_DNA"/>
</dbReference>
<dbReference type="AlphaFoldDB" id="A0A8S1LNN7"/>
<proteinExistence type="predicted"/>
<evidence type="ECO:0000313" key="1">
    <source>
        <dbReference type="EMBL" id="CAD8066156.1"/>
    </source>
</evidence>
<reference evidence="1" key="1">
    <citation type="submission" date="2021-01" db="EMBL/GenBank/DDBJ databases">
        <authorList>
            <consortium name="Genoscope - CEA"/>
            <person name="William W."/>
        </authorList>
    </citation>
    <scope>NUCLEOTIDE SEQUENCE</scope>
</reference>
<evidence type="ECO:0000313" key="2">
    <source>
        <dbReference type="Proteomes" id="UP000688137"/>
    </source>
</evidence>
<sequence>MEDNKIYFTPESAIILQELKQKKQLKPRQLSQDNPKINLQTIKIPQRSRQISLTKELDYYVKQSMKEKMKQKQKKLNEELECFKYQYKDILQDNPYVNNKLKKNFFNMKFSDEQRETYAIRLGRLAVKHNQQIKQMQRIVDDIHKKYEAQNEQLNSYMPKTIETMVTESDSYIKSSKIYNHDLLAKYQQLKYQHFWNKLPKTLAN</sequence>